<keyword evidence="4" id="KW-1185">Reference proteome</keyword>
<accession>A0ABD0UPM3</accession>
<dbReference type="Gene3D" id="3.40.50.720">
    <property type="entry name" value="NAD(P)-binding Rossmann-like Domain"/>
    <property type="match status" value="1"/>
</dbReference>
<evidence type="ECO:0000259" key="2">
    <source>
        <dbReference type="Pfam" id="PF01370"/>
    </source>
</evidence>
<dbReference type="FunFam" id="3.40.50.720:FF:000085">
    <property type="entry name" value="Dihydroflavonol reductase"/>
    <property type="match status" value="1"/>
</dbReference>
<dbReference type="EMBL" id="JANQDX010000012">
    <property type="protein sequence ID" value="KAL0914710.1"/>
    <property type="molecule type" value="Genomic_DNA"/>
</dbReference>
<evidence type="ECO:0000313" key="4">
    <source>
        <dbReference type="Proteomes" id="UP001552299"/>
    </source>
</evidence>
<dbReference type="GO" id="GO:0016491">
    <property type="term" value="F:oxidoreductase activity"/>
    <property type="evidence" value="ECO:0007669"/>
    <property type="project" value="UniProtKB-KW"/>
</dbReference>
<sequence>MTSLVFYSLFVNMDEISYIKGKVCVTGASGFLASWLIKQLLKSGYHVIGTVRDPGNYRKLSHLWELEGAKERLQLVKANLLEEGSFDDAVLGCQGVFHTASPVFGPPNGSQSEIMESAVNGTLNVLRSCKRNPLLRRVVLTSSSSAVRVKENIDPNSPLDESSWSSVELCERLKLWYALAKILAERIAWEFAKENDIDLVTVLPSFIIGPNLPNDLSLTASNVLGFLRGETKEFSLYGRMGYVHIDDVARCHIIVYEDLAAKGRYICSSVVLDNNELGAIVAKRYPWLPIPTRFDDYYDGKITQYTFNTSKLHNMGFKFKGIEEMFDDYIQSLKDKGSDI</sequence>
<name>A0ABD0UPM3_DENTH</name>
<dbReference type="SUPFAM" id="SSF51735">
    <property type="entry name" value="NAD(P)-binding Rossmann-fold domains"/>
    <property type="match status" value="1"/>
</dbReference>
<comment type="caution">
    <text evidence="3">The sequence shown here is derived from an EMBL/GenBank/DDBJ whole genome shotgun (WGS) entry which is preliminary data.</text>
</comment>
<dbReference type="Pfam" id="PF01370">
    <property type="entry name" value="Epimerase"/>
    <property type="match status" value="1"/>
</dbReference>
<feature type="domain" description="NAD-dependent epimerase/dehydratase" evidence="2">
    <location>
        <begin position="23"/>
        <end position="261"/>
    </location>
</feature>
<dbReference type="InterPro" id="IPR001509">
    <property type="entry name" value="Epimerase_deHydtase"/>
</dbReference>
<organism evidence="3 4">
    <name type="scientific">Dendrobium thyrsiflorum</name>
    <name type="common">Pinecone-like raceme dendrobium</name>
    <name type="synonym">Orchid</name>
    <dbReference type="NCBI Taxonomy" id="117978"/>
    <lineage>
        <taxon>Eukaryota</taxon>
        <taxon>Viridiplantae</taxon>
        <taxon>Streptophyta</taxon>
        <taxon>Embryophyta</taxon>
        <taxon>Tracheophyta</taxon>
        <taxon>Spermatophyta</taxon>
        <taxon>Magnoliopsida</taxon>
        <taxon>Liliopsida</taxon>
        <taxon>Asparagales</taxon>
        <taxon>Orchidaceae</taxon>
        <taxon>Epidendroideae</taxon>
        <taxon>Malaxideae</taxon>
        <taxon>Dendrobiinae</taxon>
        <taxon>Dendrobium</taxon>
    </lineage>
</organism>
<dbReference type="PANTHER" id="PTHR10366:SF821">
    <property type="entry name" value="TETRAKETIDE ALPHA-PYRONE REDUCTASE 1"/>
    <property type="match status" value="1"/>
</dbReference>
<gene>
    <name evidence="3" type="ORF">M5K25_015081</name>
</gene>
<keyword evidence="1" id="KW-0560">Oxidoreductase</keyword>
<evidence type="ECO:0000256" key="1">
    <source>
        <dbReference type="ARBA" id="ARBA00023002"/>
    </source>
</evidence>
<protein>
    <recommendedName>
        <fullName evidence="2">NAD-dependent epimerase/dehydratase domain-containing protein</fullName>
    </recommendedName>
</protein>
<reference evidence="3 4" key="1">
    <citation type="journal article" date="2024" name="Plant Biotechnol. J.">
        <title>Dendrobium thyrsiflorum genome and its molecular insights into genes involved in important horticultural traits.</title>
        <authorList>
            <person name="Chen B."/>
            <person name="Wang J.Y."/>
            <person name="Zheng P.J."/>
            <person name="Li K.L."/>
            <person name="Liang Y.M."/>
            <person name="Chen X.F."/>
            <person name="Zhang C."/>
            <person name="Zhao X."/>
            <person name="He X."/>
            <person name="Zhang G.Q."/>
            <person name="Liu Z.J."/>
            <person name="Xu Q."/>
        </authorList>
    </citation>
    <scope>NUCLEOTIDE SEQUENCE [LARGE SCALE GENOMIC DNA]</scope>
    <source>
        <strain evidence="3">GZMU011</strain>
    </source>
</reference>
<evidence type="ECO:0000313" key="3">
    <source>
        <dbReference type="EMBL" id="KAL0914710.1"/>
    </source>
</evidence>
<dbReference type="InterPro" id="IPR050425">
    <property type="entry name" value="NAD(P)_dehydrat-like"/>
</dbReference>
<dbReference type="Proteomes" id="UP001552299">
    <property type="component" value="Unassembled WGS sequence"/>
</dbReference>
<dbReference type="InterPro" id="IPR036291">
    <property type="entry name" value="NAD(P)-bd_dom_sf"/>
</dbReference>
<dbReference type="AlphaFoldDB" id="A0ABD0UPM3"/>
<dbReference type="CDD" id="cd08958">
    <property type="entry name" value="FR_SDR_e"/>
    <property type="match status" value="1"/>
</dbReference>
<proteinExistence type="predicted"/>
<dbReference type="PANTHER" id="PTHR10366">
    <property type="entry name" value="NAD DEPENDENT EPIMERASE/DEHYDRATASE"/>
    <property type="match status" value="1"/>
</dbReference>